<evidence type="ECO:0008006" key="4">
    <source>
        <dbReference type="Google" id="ProtNLM"/>
    </source>
</evidence>
<dbReference type="InterPro" id="IPR039928">
    <property type="entry name" value="LNK"/>
</dbReference>
<dbReference type="PANTHER" id="PTHR33334:SF8">
    <property type="entry name" value="PROTEIN LNK1"/>
    <property type="match status" value="1"/>
</dbReference>
<dbReference type="EMBL" id="JABCRI010000006">
    <property type="protein sequence ID" value="KAF8404580.1"/>
    <property type="molecule type" value="Genomic_DNA"/>
</dbReference>
<dbReference type="GO" id="GO:0007623">
    <property type="term" value="P:circadian rhythm"/>
    <property type="evidence" value="ECO:0007669"/>
    <property type="project" value="InterPro"/>
</dbReference>
<organism evidence="2 3">
    <name type="scientific">Tetracentron sinense</name>
    <name type="common">Spur-leaf</name>
    <dbReference type="NCBI Taxonomy" id="13715"/>
    <lineage>
        <taxon>Eukaryota</taxon>
        <taxon>Viridiplantae</taxon>
        <taxon>Streptophyta</taxon>
        <taxon>Embryophyta</taxon>
        <taxon>Tracheophyta</taxon>
        <taxon>Spermatophyta</taxon>
        <taxon>Magnoliopsida</taxon>
        <taxon>Trochodendrales</taxon>
        <taxon>Trochodendraceae</taxon>
        <taxon>Tetracentron</taxon>
    </lineage>
</organism>
<keyword evidence="3" id="KW-1185">Reference proteome</keyword>
<name>A0A834ZFA2_TETSI</name>
<evidence type="ECO:0000256" key="1">
    <source>
        <dbReference type="SAM" id="MobiDB-lite"/>
    </source>
</evidence>
<dbReference type="OMA" id="CANVASP"/>
<feature type="region of interest" description="Disordered" evidence="1">
    <location>
        <begin position="230"/>
        <end position="253"/>
    </location>
</feature>
<dbReference type="PANTHER" id="PTHR33334">
    <property type="entry name" value="PROTEIN LNK1"/>
    <property type="match status" value="1"/>
</dbReference>
<proteinExistence type="predicted"/>
<feature type="compositionally biased region" description="Polar residues" evidence="1">
    <location>
        <begin position="230"/>
        <end position="247"/>
    </location>
</feature>
<evidence type="ECO:0000313" key="3">
    <source>
        <dbReference type="Proteomes" id="UP000655225"/>
    </source>
</evidence>
<evidence type="ECO:0000313" key="2">
    <source>
        <dbReference type="EMBL" id="KAF8404580.1"/>
    </source>
</evidence>
<feature type="region of interest" description="Disordered" evidence="1">
    <location>
        <begin position="499"/>
        <end position="518"/>
    </location>
</feature>
<sequence length="603" mass="66104">MLEEGSRSHAPDGVYSMSCDSDSIKVATSLVSDGSGLKSIGNVFCTDAPVPSDRCASADTNLCGFPLGHISQADSDLEFFGNDREDKESSDLLYYDWPDMGNFEDVDRMFRSCDSTFGLGTASNDDELSWFSSSSCAIDGSEDALKPGSKSSCSESSALKSTSEHHEADMKYICSSVTPLVNDSGEKSVLNTSKTSFQTLDANESATFSPSSYANCLDANAENRGEFTSKGQINLQRKQSKHQNQSSEGKRKDRYVEHLSGGSFHCRGTMKQFASVKLPSPVTSCQQVFHSQGIQQQKQNIGPDCLTYLHTYIPYVHSEYNHPSDQIPVTPTLSSTKSKNKARLSLSLKASSYASDYAQNMERSPDPSAKEPAMTSDEKIENIHQRQEVQGTSTVDPQHVDLVVHAAFADQIPVRKQLHQIQNKVSGHGGVEGMSKGLPAEVDSSNVQESSCVSSVLDEISLEASFRQLQFVMEQLDVRTKLCLRDSLYRLARSAEQRHHFGNSDGSSKYSRDKSEVLTTEESNKFEFMHTETDTNPIDRSIAHLLFLRPSDPSIRPANDALSLEALTIIHGSITSQPVMTEKLVSQEEIAGGTNAKLLITDQ</sequence>
<reference evidence="2 3" key="1">
    <citation type="submission" date="2020-04" db="EMBL/GenBank/DDBJ databases">
        <title>Plant Genome Project.</title>
        <authorList>
            <person name="Zhang R.-G."/>
        </authorList>
    </citation>
    <scope>NUCLEOTIDE SEQUENCE [LARGE SCALE GENOMIC DNA]</scope>
    <source>
        <strain evidence="2">YNK0</strain>
        <tissue evidence="2">Leaf</tissue>
    </source>
</reference>
<gene>
    <name evidence="2" type="ORF">HHK36_009467</name>
</gene>
<dbReference type="AlphaFoldDB" id="A0A834ZFA2"/>
<dbReference type="GO" id="GO:0006355">
    <property type="term" value="P:regulation of DNA-templated transcription"/>
    <property type="evidence" value="ECO:0007669"/>
    <property type="project" value="InterPro"/>
</dbReference>
<accession>A0A834ZFA2</accession>
<protein>
    <recommendedName>
        <fullName evidence="4">Protein LNK1-like</fullName>
    </recommendedName>
</protein>
<comment type="caution">
    <text evidence="2">The sequence shown here is derived from an EMBL/GenBank/DDBJ whole genome shotgun (WGS) entry which is preliminary data.</text>
</comment>
<dbReference type="OrthoDB" id="618331at2759"/>
<dbReference type="Proteomes" id="UP000655225">
    <property type="component" value="Unassembled WGS sequence"/>
</dbReference>